<dbReference type="InterPro" id="IPR051610">
    <property type="entry name" value="GPI/OXD"/>
</dbReference>
<sequence length="127" mass="14027">MKVNNYQAVEQKPVEMEGSQGCQVRSLLSSGDGAPNFAMRQFEVEPGGYTPRHSHPYEHEVFVLEGEGLVLEGSVEHRLQAGDVVLVTPDEIHQFKNTGQTPLKFLCLVPNSYKDLPISMAPECGVE</sequence>
<dbReference type="PANTHER" id="PTHR35848:SF6">
    <property type="entry name" value="CUPIN TYPE-2 DOMAIN-CONTAINING PROTEIN"/>
    <property type="match status" value="1"/>
</dbReference>
<keyword evidence="4" id="KW-1185">Reference proteome</keyword>
<proteinExistence type="predicted"/>
<dbReference type="InterPro" id="IPR011051">
    <property type="entry name" value="RmlC_Cupin_sf"/>
</dbReference>
<accession>A0A518DSS1</accession>
<dbReference type="InterPro" id="IPR014710">
    <property type="entry name" value="RmlC-like_jellyroll"/>
</dbReference>
<organism evidence="3 4">
    <name type="scientific">Lignipirellula cremea</name>
    <dbReference type="NCBI Taxonomy" id="2528010"/>
    <lineage>
        <taxon>Bacteria</taxon>
        <taxon>Pseudomonadati</taxon>
        <taxon>Planctomycetota</taxon>
        <taxon>Planctomycetia</taxon>
        <taxon>Pirellulales</taxon>
        <taxon>Pirellulaceae</taxon>
        <taxon>Lignipirellula</taxon>
    </lineage>
</organism>
<dbReference type="OrthoDB" id="9791297at2"/>
<evidence type="ECO:0000313" key="4">
    <source>
        <dbReference type="Proteomes" id="UP000317648"/>
    </source>
</evidence>
<dbReference type="Pfam" id="PF07883">
    <property type="entry name" value="Cupin_2"/>
    <property type="match status" value="1"/>
</dbReference>
<dbReference type="AlphaFoldDB" id="A0A518DSS1"/>
<dbReference type="KEGG" id="lcre:Pla8534_26560"/>
<reference evidence="3 4" key="1">
    <citation type="submission" date="2019-02" db="EMBL/GenBank/DDBJ databases">
        <title>Deep-cultivation of Planctomycetes and their phenomic and genomic characterization uncovers novel biology.</title>
        <authorList>
            <person name="Wiegand S."/>
            <person name="Jogler M."/>
            <person name="Boedeker C."/>
            <person name="Pinto D."/>
            <person name="Vollmers J."/>
            <person name="Rivas-Marin E."/>
            <person name="Kohn T."/>
            <person name="Peeters S.H."/>
            <person name="Heuer A."/>
            <person name="Rast P."/>
            <person name="Oberbeckmann S."/>
            <person name="Bunk B."/>
            <person name="Jeske O."/>
            <person name="Meyerdierks A."/>
            <person name="Storesund J.E."/>
            <person name="Kallscheuer N."/>
            <person name="Luecker S."/>
            <person name="Lage O.M."/>
            <person name="Pohl T."/>
            <person name="Merkel B.J."/>
            <person name="Hornburger P."/>
            <person name="Mueller R.-W."/>
            <person name="Bruemmer F."/>
            <person name="Labrenz M."/>
            <person name="Spormann A.M."/>
            <person name="Op den Camp H."/>
            <person name="Overmann J."/>
            <person name="Amann R."/>
            <person name="Jetten M.S.M."/>
            <person name="Mascher T."/>
            <person name="Medema M.H."/>
            <person name="Devos D.P."/>
            <person name="Kaster A.-K."/>
            <person name="Ovreas L."/>
            <person name="Rohde M."/>
            <person name="Galperin M.Y."/>
            <person name="Jogler C."/>
        </authorList>
    </citation>
    <scope>NUCLEOTIDE SEQUENCE [LARGE SCALE GENOMIC DNA]</scope>
    <source>
        <strain evidence="3 4">Pla85_3_4</strain>
    </source>
</reference>
<dbReference type="CDD" id="cd02222">
    <property type="entry name" value="cupin_TM1459-like"/>
    <property type="match status" value="1"/>
</dbReference>
<dbReference type="Gene3D" id="2.60.120.10">
    <property type="entry name" value="Jelly Rolls"/>
    <property type="match status" value="1"/>
</dbReference>
<evidence type="ECO:0000256" key="1">
    <source>
        <dbReference type="ARBA" id="ARBA00022723"/>
    </source>
</evidence>
<dbReference type="RefSeq" id="WP_145053599.1">
    <property type="nucleotide sequence ID" value="NZ_CP036433.1"/>
</dbReference>
<evidence type="ECO:0000313" key="3">
    <source>
        <dbReference type="EMBL" id="QDU94848.1"/>
    </source>
</evidence>
<dbReference type="GO" id="GO:0046872">
    <property type="term" value="F:metal ion binding"/>
    <property type="evidence" value="ECO:0007669"/>
    <property type="project" value="UniProtKB-KW"/>
</dbReference>
<name>A0A518DSS1_9BACT</name>
<evidence type="ECO:0000259" key="2">
    <source>
        <dbReference type="Pfam" id="PF07883"/>
    </source>
</evidence>
<dbReference type="EMBL" id="CP036433">
    <property type="protein sequence ID" value="QDU94848.1"/>
    <property type="molecule type" value="Genomic_DNA"/>
</dbReference>
<feature type="domain" description="Cupin type-2" evidence="2">
    <location>
        <begin position="42"/>
        <end position="108"/>
    </location>
</feature>
<dbReference type="PANTHER" id="PTHR35848">
    <property type="entry name" value="OXALATE-BINDING PROTEIN"/>
    <property type="match status" value="1"/>
</dbReference>
<dbReference type="InterPro" id="IPR013096">
    <property type="entry name" value="Cupin_2"/>
</dbReference>
<dbReference type="Proteomes" id="UP000317648">
    <property type="component" value="Chromosome"/>
</dbReference>
<gene>
    <name evidence="3" type="ORF">Pla8534_26560</name>
</gene>
<keyword evidence="1" id="KW-0479">Metal-binding</keyword>
<protein>
    <recommendedName>
        <fullName evidence="2">Cupin type-2 domain-containing protein</fullName>
    </recommendedName>
</protein>
<dbReference type="SUPFAM" id="SSF51182">
    <property type="entry name" value="RmlC-like cupins"/>
    <property type="match status" value="1"/>
</dbReference>